<keyword evidence="1" id="KW-0805">Transcription regulation</keyword>
<dbReference type="Proteomes" id="UP001595444">
    <property type="component" value="Unassembled WGS sequence"/>
</dbReference>
<dbReference type="InterPro" id="IPR019887">
    <property type="entry name" value="Tscrpt_reg_AsnC/Lrp_C"/>
</dbReference>
<sequence length="169" mass="19597">MTDAPKIDFLDVKILDVLQKDARITKTKLSEQIGLSATPCHIRIKKLEEQGFINGYYADIDYTAFGGFSFYWVQIQLLGYSKEKAIHFEKIVMQFPEILECIATLGKVDYLIKIAAKTVQSYQEILERLLETEGVDLDFITFPMVKQIKAPWQSDLIKEHEKPYRNRKS</sequence>
<dbReference type="Pfam" id="PF13412">
    <property type="entry name" value="HTH_24"/>
    <property type="match status" value="1"/>
</dbReference>
<dbReference type="SMART" id="SM00344">
    <property type="entry name" value="HTH_ASNC"/>
    <property type="match status" value="1"/>
</dbReference>
<keyword evidence="3" id="KW-0804">Transcription</keyword>
<evidence type="ECO:0000256" key="2">
    <source>
        <dbReference type="ARBA" id="ARBA00023125"/>
    </source>
</evidence>
<dbReference type="InterPro" id="IPR000485">
    <property type="entry name" value="AsnC-type_HTH_dom"/>
</dbReference>
<feature type="domain" description="HTH asnC-type" evidence="4">
    <location>
        <begin position="7"/>
        <end position="69"/>
    </location>
</feature>
<dbReference type="Gene3D" id="3.30.70.920">
    <property type="match status" value="1"/>
</dbReference>
<dbReference type="InterPro" id="IPR011008">
    <property type="entry name" value="Dimeric_a/b-barrel"/>
</dbReference>
<dbReference type="Pfam" id="PF01037">
    <property type="entry name" value="AsnC_trans_reg"/>
    <property type="match status" value="1"/>
</dbReference>
<comment type="caution">
    <text evidence="5">The sequence shown here is derived from an EMBL/GenBank/DDBJ whole genome shotgun (WGS) entry which is preliminary data.</text>
</comment>
<dbReference type="EMBL" id="JBHRSL010000007">
    <property type="protein sequence ID" value="MFC3052074.1"/>
    <property type="molecule type" value="Genomic_DNA"/>
</dbReference>
<dbReference type="PROSITE" id="PS50956">
    <property type="entry name" value="HTH_ASNC_2"/>
    <property type="match status" value="1"/>
</dbReference>
<dbReference type="PANTHER" id="PTHR30154">
    <property type="entry name" value="LEUCINE-RESPONSIVE REGULATORY PROTEIN"/>
    <property type="match status" value="1"/>
</dbReference>
<dbReference type="InterPro" id="IPR036390">
    <property type="entry name" value="WH_DNA-bd_sf"/>
</dbReference>
<organism evidence="5 6">
    <name type="scientific">Kordiimonas pumila</name>
    <dbReference type="NCBI Taxonomy" id="2161677"/>
    <lineage>
        <taxon>Bacteria</taxon>
        <taxon>Pseudomonadati</taxon>
        <taxon>Pseudomonadota</taxon>
        <taxon>Alphaproteobacteria</taxon>
        <taxon>Kordiimonadales</taxon>
        <taxon>Kordiimonadaceae</taxon>
        <taxon>Kordiimonas</taxon>
    </lineage>
</organism>
<name>A0ABV7D4X7_9PROT</name>
<dbReference type="PRINTS" id="PR00033">
    <property type="entry name" value="HTHASNC"/>
</dbReference>
<dbReference type="PANTHER" id="PTHR30154:SF34">
    <property type="entry name" value="TRANSCRIPTIONAL REGULATOR AZLB"/>
    <property type="match status" value="1"/>
</dbReference>
<accession>A0ABV7D4X7</accession>
<reference evidence="6" key="1">
    <citation type="journal article" date="2019" name="Int. J. Syst. Evol. Microbiol.">
        <title>The Global Catalogue of Microorganisms (GCM) 10K type strain sequencing project: providing services to taxonomists for standard genome sequencing and annotation.</title>
        <authorList>
            <consortium name="The Broad Institute Genomics Platform"/>
            <consortium name="The Broad Institute Genome Sequencing Center for Infectious Disease"/>
            <person name="Wu L."/>
            <person name="Ma J."/>
        </authorList>
    </citation>
    <scope>NUCLEOTIDE SEQUENCE [LARGE SCALE GENOMIC DNA]</scope>
    <source>
        <strain evidence="6">KCTC 62164</strain>
    </source>
</reference>
<dbReference type="RefSeq" id="WP_194214627.1">
    <property type="nucleotide sequence ID" value="NZ_CP061205.1"/>
</dbReference>
<dbReference type="SUPFAM" id="SSF54909">
    <property type="entry name" value="Dimeric alpha+beta barrel"/>
    <property type="match status" value="1"/>
</dbReference>
<keyword evidence="2" id="KW-0238">DNA-binding</keyword>
<evidence type="ECO:0000313" key="5">
    <source>
        <dbReference type="EMBL" id="MFC3052074.1"/>
    </source>
</evidence>
<evidence type="ECO:0000256" key="1">
    <source>
        <dbReference type="ARBA" id="ARBA00023015"/>
    </source>
</evidence>
<evidence type="ECO:0000259" key="4">
    <source>
        <dbReference type="PROSITE" id="PS50956"/>
    </source>
</evidence>
<proteinExistence type="predicted"/>
<dbReference type="SUPFAM" id="SSF46785">
    <property type="entry name" value="Winged helix' DNA-binding domain"/>
    <property type="match status" value="1"/>
</dbReference>
<evidence type="ECO:0000256" key="3">
    <source>
        <dbReference type="ARBA" id="ARBA00023163"/>
    </source>
</evidence>
<dbReference type="Gene3D" id="1.10.10.10">
    <property type="entry name" value="Winged helix-like DNA-binding domain superfamily/Winged helix DNA-binding domain"/>
    <property type="match status" value="1"/>
</dbReference>
<dbReference type="InterPro" id="IPR036388">
    <property type="entry name" value="WH-like_DNA-bd_sf"/>
</dbReference>
<evidence type="ECO:0000313" key="6">
    <source>
        <dbReference type="Proteomes" id="UP001595444"/>
    </source>
</evidence>
<gene>
    <name evidence="5" type="ORF">ACFOKA_09160</name>
</gene>
<dbReference type="InterPro" id="IPR019888">
    <property type="entry name" value="Tscrpt_reg_AsnC-like"/>
</dbReference>
<keyword evidence="6" id="KW-1185">Reference proteome</keyword>
<protein>
    <submittedName>
        <fullName evidence="5">Lrp/AsnC family transcriptional regulator</fullName>
    </submittedName>
</protein>